<dbReference type="InterPro" id="IPR029069">
    <property type="entry name" value="HotDog_dom_sf"/>
</dbReference>
<dbReference type="Proteomes" id="UP000036027">
    <property type="component" value="Unassembled WGS sequence"/>
</dbReference>
<dbReference type="PATRIC" id="fig|1470200.3.peg.634"/>
<dbReference type="OrthoDB" id="9814774at2"/>
<dbReference type="Gene3D" id="3.10.129.10">
    <property type="entry name" value="Hotdog Thioesterase"/>
    <property type="match status" value="1"/>
</dbReference>
<dbReference type="SUPFAM" id="SSF54637">
    <property type="entry name" value="Thioesterase/thiol ester dehydrase-isomerase"/>
    <property type="match status" value="1"/>
</dbReference>
<keyword evidence="1" id="KW-0648">Protein biosynthesis</keyword>
<dbReference type="Pfam" id="PF14539">
    <property type="entry name" value="DUF4442"/>
    <property type="match status" value="1"/>
</dbReference>
<reference evidence="1 2" key="1">
    <citation type="submission" date="2014-11" db="EMBL/GenBank/DDBJ databases">
        <title>Genome of a novel goose pathogen.</title>
        <authorList>
            <person name="Hansen C.M."/>
            <person name="Hueffer K."/>
            <person name="Choi S.C."/>
        </authorList>
    </citation>
    <scope>NUCLEOTIDE SEQUENCE [LARGE SCALE GENOMIC DNA]</scope>
    <source>
        <strain evidence="1 2">KH1503</strain>
    </source>
</reference>
<keyword evidence="2" id="KW-1185">Reference proteome</keyword>
<gene>
    <name evidence="1" type="ORF">PL75_08530</name>
</gene>
<dbReference type="STRING" id="1470200.PL75_08530"/>
<accession>A0A0J0YQM6</accession>
<organism evidence="1 2">
    <name type="scientific">Neisseria arctica</name>
    <dbReference type="NCBI Taxonomy" id="1470200"/>
    <lineage>
        <taxon>Bacteria</taxon>
        <taxon>Pseudomonadati</taxon>
        <taxon>Pseudomonadota</taxon>
        <taxon>Betaproteobacteria</taxon>
        <taxon>Neisseriales</taxon>
        <taxon>Neisseriaceae</taxon>
        <taxon>Neisseria</taxon>
    </lineage>
</organism>
<keyword evidence="1" id="KW-0251">Elongation factor</keyword>
<name>A0A0J0YQM6_9NEIS</name>
<dbReference type="RefSeq" id="WP_047761507.1">
    <property type="nucleotide sequence ID" value="NZ_CP091510.1"/>
</dbReference>
<dbReference type="EMBL" id="JTDO01000013">
    <property type="protein sequence ID" value="KLT72431.1"/>
    <property type="molecule type" value="Genomic_DNA"/>
</dbReference>
<dbReference type="GO" id="GO:0003746">
    <property type="term" value="F:translation elongation factor activity"/>
    <property type="evidence" value="ECO:0007669"/>
    <property type="project" value="UniProtKB-KW"/>
</dbReference>
<dbReference type="InterPro" id="IPR027961">
    <property type="entry name" value="DUF4442"/>
</dbReference>
<dbReference type="AlphaFoldDB" id="A0A0J0YQM6"/>
<evidence type="ECO:0000313" key="1">
    <source>
        <dbReference type="EMBL" id="KLT72431.1"/>
    </source>
</evidence>
<evidence type="ECO:0000313" key="2">
    <source>
        <dbReference type="Proteomes" id="UP000036027"/>
    </source>
</evidence>
<comment type="caution">
    <text evidence="1">The sequence shown here is derived from an EMBL/GenBank/DDBJ whole genome shotgun (WGS) entry which is preliminary data.</text>
</comment>
<proteinExistence type="predicted"/>
<protein>
    <submittedName>
        <fullName evidence="1">Translation elongation factor P (EF-P)</fullName>
    </submittedName>
</protein>
<sequence length="163" mass="18926">MRNWILKNSNRVRHILNLWPPFLFSGIRITEISPDYRRCRAELKNWPGTRNANGSQFGGSLFSMTDPVYSLMLMGLLGERYFIWDKSAHIDFIKPGRSKIFLECMIGDDLLHDIRTHTANGEKYLPEIEMILTDEKGDIIAKVKRTLYIRLKPAFRPSEHSAS</sequence>